<dbReference type="AlphaFoldDB" id="F4PUY6"/>
<evidence type="ECO:0000313" key="3">
    <source>
        <dbReference type="Proteomes" id="UP000007797"/>
    </source>
</evidence>
<sequence length="185" mass="21216">MMSTKDYCLPMPSLEYSEIEDKGRDENPTKYFAFQSLFGIDQILNSPILDNLKELVLYWFRPKEDGIWSKVFKRCHSLESLAILANSFNCKKATLDNVTALLNALVLLPNLIDLNMAKPHNVRFRRLDIDSGFSFPSTLTIIGRAPDWRHKLLQVIGSTFKTTQKTTVSSSRPRLDKNHSTHKID</sequence>
<accession>F4PUY6</accession>
<dbReference type="GeneID" id="14874146"/>
<proteinExistence type="predicted"/>
<dbReference type="KEGG" id="dfa:DFA_01834"/>
<feature type="region of interest" description="Disordered" evidence="1">
    <location>
        <begin position="164"/>
        <end position="185"/>
    </location>
</feature>
<organism evidence="2 3">
    <name type="scientific">Cavenderia fasciculata</name>
    <name type="common">Slime mold</name>
    <name type="synonym">Dictyostelium fasciculatum</name>
    <dbReference type="NCBI Taxonomy" id="261658"/>
    <lineage>
        <taxon>Eukaryota</taxon>
        <taxon>Amoebozoa</taxon>
        <taxon>Evosea</taxon>
        <taxon>Eumycetozoa</taxon>
        <taxon>Dictyostelia</taxon>
        <taxon>Acytosteliales</taxon>
        <taxon>Cavenderiaceae</taxon>
        <taxon>Cavenderia</taxon>
    </lineage>
</organism>
<name>F4PUY6_CACFS</name>
<dbReference type="RefSeq" id="XP_004359799.1">
    <property type="nucleotide sequence ID" value="XM_004359742.1"/>
</dbReference>
<feature type="compositionally biased region" description="Basic and acidic residues" evidence="1">
    <location>
        <begin position="173"/>
        <end position="185"/>
    </location>
</feature>
<evidence type="ECO:0000313" key="2">
    <source>
        <dbReference type="EMBL" id="EGG21948.1"/>
    </source>
</evidence>
<reference evidence="3" key="1">
    <citation type="journal article" date="2011" name="Genome Res.">
        <title>Phylogeny-wide analysis of social amoeba genomes highlights ancient origins for complex intercellular communication.</title>
        <authorList>
            <person name="Heidel A.J."/>
            <person name="Lawal H.M."/>
            <person name="Felder M."/>
            <person name="Schilde C."/>
            <person name="Helps N.R."/>
            <person name="Tunggal B."/>
            <person name="Rivero F."/>
            <person name="John U."/>
            <person name="Schleicher M."/>
            <person name="Eichinger L."/>
            <person name="Platzer M."/>
            <person name="Noegel A.A."/>
            <person name="Schaap P."/>
            <person name="Gloeckner G."/>
        </authorList>
    </citation>
    <scope>NUCLEOTIDE SEQUENCE [LARGE SCALE GENOMIC DNA]</scope>
    <source>
        <strain evidence="3">SH3</strain>
    </source>
</reference>
<dbReference type="SUPFAM" id="SSF52047">
    <property type="entry name" value="RNI-like"/>
    <property type="match status" value="1"/>
</dbReference>
<dbReference type="Proteomes" id="UP000007797">
    <property type="component" value="Unassembled WGS sequence"/>
</dbReference>
<gene>
    <name evidence="2" type="ORF">DFA_01834</name>
</gene>
<keyword evidence="3" id="KW-1185">Reference proteome</keyword>
<dbReference type="EMBL" id="GL883010">
    <property type="protein sequence ID" value="EGG21948.1"/>
    <property type="molecule type" value="Genomic_DNA"/>
</dbReference>
<protein>
    <submittedName>
        <fullName evidence="2">Uncharacterized protein</fullName>
    </submittedName>
</protein>
<evidence type="ECO:0000256" key="1">
    <source>
        <dbReference type="SAM" id="MobiDB-lite"/>
    </source>
</evidence>